<organism evidence="1 2">
    <name type="scientific">Staphylococcus coagulans</name>
    <dbReference type="NCBI Taxonomy" id="74706"/>
    <lineage>
        <taxon>Bacteria</taxon>
        <taxon>Bacillati</taxon>
        <taxon>Bacillota</taxon>
        <taxon>Bacilli</taxon>
        <taxon>Bacillales</taxon>
        <taxon>Staphylococcaceae</taxon>
        <taxon>Staphylococcus</taxon>
    </lineage>
</organism>
<evidence type="ECO:0000313" key="2">
    <source>
        <dbReference type="Proteomes" id="UP000524893"/>
    </source>
</evidence>
<accession>A0A9X0PH28</accession>
<evidence type="ECO:0000313" key="1">
    <source>
        <dbReference type="EMBL" id="MBA8777717.1"/>
    </source>
</evidence>
<gene>
    <name evidence="1" type="ORF">HR081_12670</name>
</gene>
<feature type="non-terminal residue" evidence="1">
    <location>
        <position position="1"/>
    </location>
</feature>
<name>A0A9X0PH28_9STAP</name>
<proteinExistence type="predicted"/>
<dbReference type="Proteomes" id="UP000524893">
    <property type="component" value="Unassembled WGS sequence"/>
</dbReference>
<dbReference type="EMBL" id="JABTCN010000113">
    <property type="protein sequence ID" value="MBA8777717.1"/>
    <property type="molecule type" value="Genomic_DNA"/>
</dbReference>
<dbReference type="AlphaFoldDB" id="A0A9X0PH28"/>
<protein>
    <submittedName>
        <fullName evidence="1">Uncharacterized protein</fullName>
    </submittedName>
</protein>
<comment type="caution">
    <text evidence="1">The sequence shown here is derived from an EMBL/GenBank/DDBJ whole genome shotgun (WGS) entry which is preliminary data.</text>
</comment>
<reference evidence="1 2" key="1">
    <citation type="journal article" date="2020" name="Access Microbiol">
        <title>Isolation and genome sequencing of Staphylococcus schleiferi subspecies coagulans from Antarctic seals.</title>
        <authorList>
            <person name="Foster G."/>
            <person name="Robb A."/>
            <person name="Paterson G.K."/>
        </authorList>
    </citation>
    <scope>NUCLEOTIDE SEQUENCE [LARGE SCALE GENOMIC DNA]</scope>
    <source>
        <strain evidence="1 2">M615/02/4</strain>
    </source>
</reference>
<dbReference type="RefSeq" id="WP_182281477.1">
    <property type="nucleotide sequence ID" value="NZ_JABTCN010000113.1"/>
</dbReference>
<sequence>KKGFHFSENDNPWACEDWIYQVEESNNNKAVFYGYDANLFPLPKFSEVNKGHRERVIKKALKHFEGHEGEVWFDDVRIK</sequence>